<keyword evidence="1" id="KW-0238">DNA-binding</keyword>
<protein>
    <submittedName>
        <fullName evidence="1">Winged helix DNA-binding domain-containing protein</fullName>
    </submittedName>
</protein>
<organism evidence="1 2">
    <name type="scientific">Pseudonocardia yunnanensis</name>
    <dbReference type="NCBI Taxonomy" id="58107"/>
    <lineage>
        <taxon>Bacteria</taxon>
        <taxon>Bacillati</taxon>
        <taxon>Actinomycetota</taxon>
        <taxon>Actinomycetes</taxon>
        <taxon>Pseudonocardiales</taxon>
        <taxon>Pseudonocardiaceae</taxon>
        <taxon>Pseudonocardia</taxon>
    </lineage>
</organism>
<dbReference type="PANTHER" id="PTHR38479:SF2">
    <property type="entry name" value="WINGED HELIX DNA-BINDING DOMAIN-CONTAINING PROTEIN"/>
    <property type="match status" value="1"/>
</dbReference>
<evidence type="ECO:0000313" key="2">
    <source>
        <dbReference type="Proteomes" id="UP001597114"/>
    </source>
</evidence>
<sequence length="358" mass="37362">MVRPVRGGVPGGAGLTPHAALPVRRARAQLLTPGTRDPCDVVGRLVAVQAQDWRSARLALRARSDGLTTDALDAAAADGSLVVSWLLRGTLHLVRAEDHGWLLGFTARAGMVQSRRRLAEEGVTEPQVDTALRVITSGPADGARSRQELTDQLAAAGVPVAGQAVYHCLRLAALHGRAVLVPGAEAGSLLVRAIYPPAAPTDRDAAVVELARRYLRGHGPATAADLAAWSGLPLRDARAGLRGLGAALVECADGLVDLACRDAAGGDVPGVPPRLLPPFDPFLLGWADRSFAVPEHLRSRVHPGGGMLRAIATVDGAVVGTWTLRRRDGRPEVALDVAEPAHVAALALDVADVLRFSG</sequence>
<accession>A0ABW4EXV6</accession>
<dbReference type="Proteomes" id="UP001597114">
    <property type="component" value="Unassembled WGS sequence"/>
</dbReference>
<dbReference type="EMBL" id="JBHUCO010000024">
    <property type="protein sequence ID" value="MFD1520418.1"/>
    <property type="molecule type" value="Genomic_DNA"/>
</dbReference>
<name>A0ABW4EXV6_9PSEU</name>
<proteinExistence type="predicted"/>
<dbReference type="PANTHER" id="PTHR38479">
    <property type="entry name" value="LMO0824 PROTEIN"/>
    <property type="match status" value="1"/>
</dbReference>
<dbReference type="Pfam" id="PF06224">
    <property type="entry name" value="AlkZ-like"/>
    <property type="match status" value="1"/>
</dbReference>
<reference evidence="2" key="1">
    <citation type="journal article" date="2019" name="Int. J. Syst. Evol. Microbiol.">
        <title>The Global Catalogue of Microorganisms (GCM) 10K type strain sequencing project: providing services to taxonomists for standard genome sequencing and annotation.</title>
        <authorList>
            <consortium name="The Broad Institute Genomics Platform"/>
            <consortium name="The Broad Institute Genome Sequencing Center for Infectious Disease"/>
            <person name="Wu L."/>
            <person name="Ma J."/>
        </authorList>
    </citation>
    <scope>NUCLEOTIDE SEQUENCE [LARGE SCALE GENOMIC DNA]</scope>
    <source>
        <strain evidence="2">CCM 7043</strain>
    </source>
</reference>
<dbReference type="RefSeq" id="WP_379659186.1">
    <property type="nucleotide sequence ID" value="NZ_JBHUCO010000024.1"/>
</dbReference>
<gene>
    <name evidence="1" type="ORF">ACFSJD_23185</name>
</gene>
<dbReference type="InterPro" id="IPR009351">
    <property type="entry name" value="AlkZ-like"/>
</dbReference>
<dbReference type="GO" id="GO:0003677">
    <property type="term" value="F:DNA binding"/>
    <property type="evidence" value="ECO:0007669"/>
    <property type="project" value="UniProtKB-KW"/>
</dbReference>
<evidence type="ECO:0000313" key="1">
    <source>
        <dbReference type="EMBL" id="MFD1520418.1"/>
    </source>
</evidence>
<keyword evidence="2" id="KW-1185">Reference proteome</keyword>
<comment type="caution">
    <text evidence="1">The sequence shown here is derived from an EMBL/GenBank/DDBJ whole genome shotgun (WGS) entry which is preliminary data.</text>
</comment>